<dbReference type="InterPro" id="IPR000182">
    <property type="entry name" value="GNAT_dom"/>
</dbReference>
<accession>A0A0F7RX93</accession>
<gene>
    <name evidence="2" type="primary">SSCI30790.1</name>
</gene>
<evidence type="ECO:0000313" key="3">
    <source>
        <dbReference type="Proteomes" id="UP000242770"/>
    </source>
</evidence>
<organism evidence="2 3">
    <name type="scientific">Sporisorium scitamineum</name>
    <dbReference type="NCBI Taxonomy" id="49012"/>
    <lineage>
        <taxon>Eukaryota</taxon>
        <taxon>Fungi</taxon>
        <taxon>Dikarya</taxon>
        <taxon>Basidiomycota</taxon>
        <taxon>Ustilaginomycotina</taxon>
        <taxon>Ustilaginomycetes</taxon>
        <taxon>Ustilaginales</taxon>
        <taxon>Ustilaginaceae</taxon>
        <taxon>Sporisorium</taxon>
    </lineage>
</organism>
<dbReference type="AlphaFoldDB" id="A0A0F7RX93"/>
<dbReference type="Gene3D" id="3.40.630.30">
    <property type="match status" value="1"/>
</dbReference>
<evidence type="ECO:0000313" key="2">
    <source>
        <dbReference type="EMBL" id="CDR99888.1"/>
    </source>
</evidence>
<keyword evidence="3" id="KW-1185">Reference proteome</keyword>
<dbReference type="InterPro" id="IPR016181">
    <property type="entry name" value="Acyl_CoA_acyltransferase"/>
</dbReference>
<dbReference type="PROSITE" id="PS51186">
    <property type="entry name" value="GNAT"/>
    <property type="match status" value="1"/>
</dbReference>
<sequence>MVQARMATEADVEAICHICSSSWRFTYSKLLSSDAIEAVIAKYYVPARVRSEIAPAMPHWSGYMVVEDEQGHVVAVGGGGLSSATASELYVLYADPNNRDKGYGSAVLELLTNQQVAAGASEQWVAVQKGNNLGIPFYLARGFQVVEEKLSWDETLSKEGIYSLRMRRSIGSDNE</sequence>
<dbReference type="SUPFAM" id="SSF55729">
    <property type="entry name" value="Acyl-CoA N-acyltransferases (Nat)"/>
    <property type="match status" value="1"/>
</dbReference>
<name>A0A0F7RX93_9BASI</name>
<dbReference type="GO" id="GO:0016747">
    <property type="term" value="F:acyltransferase activity, transferring groups other than amino-acyl groups"/>
    <property type="evidence" value="ECO:0007669"/>
    <property type="project" value="InterPro"/>
</dbReference>
<dbReference type="Pfam" id="PF00583">
    <property type="entry name" value="Acetyltransf_1"/>
    <property type="match status" value="1"/>
</dbReference>
<dbReference type="Proteomes" id="UP000242770">
    <property type="component" value="Unassembled WGS sequence"/>
</dbReference>
<feature type="domain" description="N-acetyltransferase" evidence="1">
    <location>
        <begin position="2"/>
        <end position="171"/>
    </location>
</feature>
<reference evidence="3" key="1">
    <citation type="submission" date="2014-06" db="EMBL/GenBank/DDBJ databases">
        <authorList>
            <person name="Berkman P.J."/>
        </authorList>
    </citation>
    <scope>NUCLEOTIDE SEQUENCE [LARGE SCALE GENOMIC DNA]</scope>
</reference>
<proteinExistence type="predicted"/>
<protein>
    <recommendedName>
        <fullName evidence="1">N-acetyltransferase domain-containing protein</fullName>
    </recommendedName>
</protein>
<dbReference type="EMBL" id="CCFA01001697">
    <property type="protein sequence ID" value="CDR99888.1"/>
    <property type="molecule type" value="Genomic_DNA"/>
</dbReference>
<evidence type="ECO:0000259" key="1">
    <source>
        <dbReference type="PROSITE" id="PS51186"/>
    </source>
</evidence>